<evidence type="ECO:0000256" key="1">
    <source>
        <dbReference type="ARBA" id="ARBA00023015"/>
    </source>
</evidence>
<organism evidence="6 7">
    <name type="scientific">Pandoraea sputorum</name>
    <dbReference type="NCBI Taxonomy" id="93222"/>
    <lineage>
        <taxon>Bacteria</taxon>
        <taxon>Pseudomonadati</taxon>
        <taxon>Pseudomonadota</taxon>
        <taxon>Betaproteobacteria</taxon>
        <taxon>Burkholderiales</taxon>
        <taxon>Burkholderiaceae</taxon>
        <taxon>Pandoraea</taxon>
    </lineage>
</organism>
<name>A0A5E5ANB2_9BURK</name>
<dbReference type="RefSeq" id="WP_263596943.1">
    <property type="nucleotide sequence ID" value="NZ_CABPSR010000001.1"/>
</dbReference>
<sequence length="280" mass="29807">MQTNPLALFGDHLARLRKARGWSQEKLALESGLARSYVSGIERGRRNVALVNICVLADTLGVPTSEMLRFAQAGAGNAEDASMTSERTPLPQISRSLCKLENRDQVWLAEIIRSLSSRLSHAAPPAATSAYAPSSPGTASAGVHAGPFHDVHNVDDGDDMDDADSIDAVGGFDHVTRSEAPPTSFDGTAARAAIGPDFDTRFPVRHQLSSASPETFPGVSETSVDTHDPATNASAHHIGDPDPRRDSETNLSPRTAAAPGAGVIAREESLRWPRSDDERE</sequence>
<feature type="region of interest" description="Disordered" evidence="4">
    <location>
        <begin position="209"/>
        <end position="280"/>
    </location>
</feature>
<dbReference type="InterPro" id="IPR050807">
    <property type="entry name" value="TransReg_Diox_bact_type"/>
</dbReference>
<dbReference type="GO" id="GO:0005829">
    <property type="term" value="C:cytosol"/>
    <property type="evidence" value="ECO:0007669"/>
    <property type="project" value="TreeGrafter"/>
</dbReference>
<protein>
    <submittedName>
        <fullName evidence="6">Helix-hairpin-helix DNA-binding motif-containing protein</fullName>
    </submittedName>
</protein>
<dbReference type="PANTHER" id="PTHR46797">
    <property type="entry name" value="HTH-TYPE TRANSCRIPTIONAL REGULATOR"/>
    <property type="match status" value="1"/>
</dbReference>
<dbReference type="GO" id="GO:0003700">
    <property type="term" value="F:DNA-binding transcription factor activity"/>
    <property type="evidence" value="ECO:0007669"/>
    <property type="project" value="TreeGrafter"/>
</dbReference>
<dbReference type="PANTHER" id="PTHR46797:SF23">
    <property type="entry name" value="HTH-TYPE TRANSCRIPTIONAL REGULATOR SUTR"/>
    <property type="match status" value="1"/>
</dbReference>
<feature type="compositionally biased region" description="Basic and acidic residues" evidence="4">
    <location>
        <begin position="265"/>
        <end position="280"/>
    </location>
</feature>
<keyword evidence="2 6" id="KW-0238">DNA-binding</keyword>
<feature type="domain" description="HTH cro/C1-type" evidence="5">
    <location>
        <begin position="13"/>
        <end position="67"/>
    </location>
</feature>
<evidence type="ECO:0000256" key="4">
    <source>
        <dbReference type="SAM" id="MobiDB-lite"/>
    </source>
</evidence>
<dbReference type="AlphaFoldDB" id="A0A5E5ANB2"/>
<evidence type="ECO:0000256" key="2">
    <source>
        <dbReference type="ARBA" id="ARBA00023125"/>
    </source>
</evidence>
<evidence type="ECO:0000313" key="7">
    <source>
        <dbReference type="Proteomes" id="UP000335538"/>
    </source>
</evidence>
<dbReference type="Pfam" id="PF01381">
    <property type="entry name" value="HTH_3"/>
    <property type="match status" value="1"/>
</dbReference>
<feature type="compositionally biased region" description="Basic and acidic residues" evidence="4">
    <location>
        <begin position="237"/>
        <end position="248"/>
    </location>
</feature>
<dbReference type="Gene3D" id="1.10.260.40">
    <property type="entry name" value="lambda repressor-like DNA-binding domains"/>
    <property type="match status" value="1"/>
</dbReference>
<gene>
    <name evidence="6" type="ORF">PSP31121_00365</name>
</gene>
<evidence type="ECO:0000313" key="6">
    <source>
        <dbReference type="EMBL" id="VVE74934.1"/>
    </source>
</evidence>
<dbReference type="Proteomes" id="UP000335538">
    <property type="component" value="Unassembled WGS sequence"/>
</dbReference>
<feature type="compositionally biased region" description="Low complexity" evidence="4">
    <location>
        <begin position="126"/>
        <end position="142"/>
    </location>
</feature>
<reference evidence="6 7" key="1">
    <citation type="submission" date="2019-08" db="EMBL/GenBank/DDBJ databases">
        <authorList>
            <person name="Peeters C."/>
        </authorList>
    </citation>
    <scope>NUCLEOTIDE SEQUENCE [LARGE SCALE GENOMIC DNA]</scope>
    <source>
        <strain evidence="6 7">LMG 31121</strain>
    </source>
</reference>
<dbReference type="SUPFAM" id="SSF47413">
    <property type="entry name" value="lambda repressor-like DNA-binding domains"/>
    <property type="match status" value="1"/>
</dbReference>
<dbReference type="InterPro" id="IPR001387">
    <property type="entry name" value="Cro/C1-type_HTH"/>
</dbReference>
<proteinExistence type="predicted"/>
<dbReference type="InterPro" id="IPR010982">
    <property type="entry name" value="Lambda_DNA-bd_dom_sf"/>
</dbReference>
<evidence type="ECO:0000256" key="3">
    <source>
        <dbReference type="ARBA" id="ARBA00023163"/>
    </source>
</evidence>
<accession>A0A5E5ANB2</accession>
<dbReference type="CDD" id="cd00093">
    <property type="entry name" value="HTH_XRE"/>
    <property type="match status" value="1"/>
</dbReference>
<dbReference type="EMBL" id="CABPSR010000001">
    <property type="protein sequence ID" value="VVE74934.1"/>
    <property type="molecule type" value="Genomic_DNA"/>
</dbReference>
<dbReference type="PROSITE" id="PS50943">
    <property type="entry name" value="HTH_CROC1"/>
    <property type="match status" value="1"/>
</dbReference>
<evidence type="ECO:0000259" key="5">
    <source>
        <dbReference type="PROSITE" id="PS50943"/>
    </source>
</evidence>
<feature type="region of interest" description="Disordered" evidence="4">
    <location>
        <begin position="126"/>
        <end position="163"/>
    </location>
</feature>
<keyword evidence="1" id="KW-0805">Transcription regulation</keyword>
<keyword evidence="3" id="KW-0804">Transcription</keyword>
<dbReference type="GO" id="GO:0003677">
    <property type="term" value="F:DNA binding"/>
    <property type="evidence" value="ECO:0007669"/>
    <property type="project" value="UniProtKB-KW"/>
</dbReference>
<dbReference type="SMART" id="SM00530">
    <property type="entry name" value="HTH_XRE"/>
    <property type="match status" value="1"/>
</dbReference>